<dbReference type="PRINTS" id="PR00039">
    <property type="entry name" value="HTHLYSR"/>
</dbReference>
<evidence type="ECO:0000256" key="1">
    <source>
        <dbReference type="ARBA" id="ARBA00009437"/>
    </source>
</evidence>
<protein>
    <submittedName>
        <fullName evidence="6">DNA-binding transcriptional LysR family regulator</fullName>
    </submittedName>
</protein>
<dbReference type="Gene3D" id="1.10.10.10">
    <property type="entry name" value="Winged helix-like DNA-binding domain superfamily/Winged helix DNA-binding domain"/>
    <property type="match status" value="1"/>
</dbReference>
<dbReference type="InterPro" id="IPR036388">
    <property type="entry name" value="WH-like_DNA-bd_sf"/>
</dbReference>
<gene>
    <name evidence="6" type="ORF">FHX72_001686</name>
</gene>
<feature type="domain" description="HTH lysR-type" evidence="5">
    <location>
        <begin position="9"/>
        <end position="67"/>
    </location>
</feature>
<keyword evidence="3 6" id="KW-0238">DNA-binding</keyword>
<dbReference type="EMBL" id="JACHWJ010000002">
    <property type="protein sequence ID" value="MBB2957549.1"/>
    <property type="molecule type" value="Genomic_DNA"/>
</dbReference>
<keyword evidence="7" id="KW-1185">Reference proteome</keyword>
<evidence type="ECO:0000259" key="5">
    <source>
        <dbReference type="PROSITE" id="PS50931"/>
    </source>
</evidence>
<evidence type="ECO:0000256" key="3">
    <source>
        <dbReference type="ARBA" id="ARBA00023125"/>
    </source>
</evidence>
<evidence type="ECO:0000256" key="2">
    <source>
        <dbReference type="ARBA" id="ARBA00023015"/>
    </source>
</evidence>
<proteinExistence type="inferred from homology"/>
<name>A0A7W4UN92_9MICO</name>
<dbReference type="InterPro" id="IPR036390">
    <property type="entry name" value="WH_DNA-bd_sf"/>
</dbReference>
<sequence length="313" mass="33784">MRATGRTDVSLTQLRYFVAAAEQGSMTWAADELFVAQSAVSTAIANLETAVGAQLLIRRRAKGLQLTATGADFLVRARGILASVDDALGALRPENTAGRLTVGCFRTLAPFYLPSVISGLGEAHPELLVDVTEMTAEKVPDALASQAIEIALTYDLGLTPDIEREVLAEVPLYAAVSVHHPLADRESVSLAELAELPMVLLDMPVSRDYFLQWFTRAGLRPHVRYRFASFEAVRAMVGSGHGFTLLNQQPRVASTYSGGELRHLHIVDNLPPLELVLAWSGGAKQLTKKAELFAAQCRRSVAEYGAGATQGAW</sequence>
<dbReference type="CDD" id="cd08412">
    <property type="entry name" value="PBP2_PAO1_like"/>
    <property type="match status" value="1"/>
</dbReference>
<dbReference type="SUPFAM" id="SSF53850">
    <property type="entry name" value="Periplasmic binding protein-like II"/>
    <property type="match status" value="1"/>
</dbReference>
<keyword evidence="4" id="KW-0804">Transcription</keyword>
<dbReference type="Pfam" id="PF03466">
    <property type="entry name" value="LysR_substrate"/>
    <property type="match status" value="1"/>
</dbReference>
<accession>A0A7W4UN92</accession>
<dbReference type="InterPro" id="IPR000847">
    <property type="entry name" value="LysR_HTH_N"/>
</dbReference>
<evidence type="ECO:0000313" key="7">
    <source>
        <dbReference type="Proteomes" id="UP000545286"/>
    </source>
</evidence>
<dbReference type="PANTHER" id="PTHR30346">
    <property type="entry name" value="TRANSCRIPTIONAL DUAL REGULATOR HCAR-RELATED"/>
    <property type="match status" value="1"/>
</dbReference>
<dbReference type="GO" id="GO:0032993">
    <property type="term" value="C:protein-DNA complex"/>
    <property type="evidence" value="ECO:0007669"/>
    <property type="project" value="TreeGrafter"/>
</dbReference>
<dbReference type="GO" id="GO:0003700">
    <property type="term" value="F:DNA-binding transcription factor activity"/>
    <property type="evidence" value="ECO:0007669"/>
    <property type="project" value="InterPro"/>
</dbReference>
<dbReference type="RefSeq" id="WP_179557312.1">
    <property type="nucleotide sequence ID" value="NZ_JACHWJ010000002.1"/>
</dbReference>
<reference evidence="6 7" key="1">
    <citation type="submission" date="2020-08" db="EMBL/GenBank/DDBJ databases">
        <title>Sequencing the genomes of 1000 actinobacteria strains.</title>
        <authorList>
            <person name="Klenk H.-P."/>
        </authorList>
    </citation>
    <scope>NUCLEOTIDE SEQUENCE [LARGE SCALE GENOMIC DNA]</scope>
    <source>
        <strain evidence="6 7">DSM 20419</strain>
    </source>
</reference>
<dbReference type="FunFam" id="1.10.10.10:FF:000001">
    <property type="entry name" value="LysR family transcriptional regulator"/>
    <property type="match status" value="1"/>
</dbReference>
<dbReference type="Proteomes" id="UP000545286">
    <property type="component" value="Unassembled WGS sequence"/>
</dbReference>
<dbReference type="Pfam" id="PF00126">
    <property type="entry name" value="HTH_1"/>
    <property type="match status" value="1"/>
</dbReference>
<keyword evidence="2" id="KW-0805">Transcription regulation</keyword>
<comment type="similarity">
    <text evidence="1">Belongs to the LysR transcriptional regulatory family.</text>
</comment>
<dbReference type="PROSITE" id="PS50931">
    <property type="entry name" value="HTH_LYSR"/>
    <property type="match status" value="1"/>
</dbReference>
<dbReference type="AlphaFoldDB" id="A0A7W4UN92"/>
<evidence type="ECO:0000256" key="4">
    <source>
        <dbReference type="ARBA" id="ARBA00023163"/>
    </source>
</evidence>
<dbReference type="Gene3D" id="3.40.190.10">
    <property type="entry name" value="Periplasmic binding protein-like II"/>
    <property type="match status" value="2"/>
</dbReference>
<evidence type="ECO:0000313" key="6">
    <source>
        <dbReference type="EMBL" id="MBB2957549.1"/>
    </source>
</evidence>
<dbReference type="PANTHER" id="PTHR30346:SF0">
    <property type="entry name" value="HCA OPERON TRANSCRIPTIONAL ACTIVATOR HCAR"/>
    <property type="match status" value="1"/>
</dbReference>
<organism evidence="6 7">
    <name type="scientific">Pseudoclavibacter helvolus</name>
    <dbReference type="NCBI Taxonomy" id="255205"/>
    <lineage>
        <taxon>Bacteria</taxon>
        <taxon>Bacillati</taxon>
        <taxon>Actinomycetota</taxon>
        <taxon>Actinomycetes</taxon>
        <taxon>Micrococcales</taxon>
        <taxon>Microbacteriaceae</taxon>
        <taxon>Pseudoclavibacter</taxon>
    </lineage>
</organism>
<dbReference type="InterPro" id="IPR005119">
    <property type="entry name" value="LysR_subst-bd"/>
</dbReference>
<dbReference type="GO" id="GO:0003677">
    <property type="term" value="F:DNA binding"/>
    <property type="evidence" value="ECO:0007669"/>
    <property type="project" value="UniProtKB-KW"/>
</dbReference>
<dbReference type="SUPFAM" id="SSF46785">
    <property type="entry name" value="Winged helix' DNA-binding domain"/>
    <property type="match status" value="1"/>
</dbReference>
<comment type="caution">
    <text evidence="6">The sequence shown here is derived from an EMBL/GenBank/DDBJ whole genome shotgun (WGS) entry which is preliminary data.</text>
</comment>